<evidence type="ECO:0000313" key="1">
    <source>
        <dbReference type="EnsemblPlants" id="Kaladp0098s0129.1.v1.1.CDS.1"/>
    </source>
</evidence>
<keyword evidence="2" id="KW-1185">Reference proteome</keyword>
<dbReference type="Proteomes" id="UP000594263">
    <property type="component" value="Unplaced"/>
</dbReference>
<protein>
    <recommendedName>
        <fullName evidence="3">Wound-responsive family protein</fullName>
    </recommendedName>
</protein>
<dbReference type="PANTHER" id="PTHR33090">
    <property type="entry name" value="DUF3774 DOMAIN PROTEIN-RELATED"/>
    <property type="match status" value="1"/>
</dbReference>
<evidence type="ECO:0008006" key="3">
    <source>
        <dbReference type="Google" id="ProtNLM"/>
    </source>
</evidence>
<dbReference type="OMA" id="GRHEESF"/>
<accession>A0A7N0V2D6</accession>
<dbReference type="AlphaFoldDB" id="A0A7N0V2D6"/>
<dbReference type="EnsemblPlants" id="Kaladp0098s0129.1.v1.1">
    <property type="protein sequence ID" value="Kaladp0098s0129.1.v1.1.CDS.1"/>
    <property type="gene ID" value="Kaladp0098s0129.v1.1"/>
</dbReference>
<reference evidence="1" key="1">
    <citation type="submission" date="2021-01" db="UniProtKB">
        <authorList>
            <consortium name="EnsemblPlants"/>
        </authorList>
    </citation>
    <scope>IDENTIFICATION</scope>
</reference>
<dbReference type="Pfam" id="PF12609">
    <property type="entry name" value="DUF3774"/>
    <property type="match status" value="1"/>
</dbReference>
<evidence type="ECO:0000313" key="2">
    <source>
        <dbReference type="Proteomes" id="UP000594263"/>
    </source>
</evidence>
<organism evidence="1 2">
    <name type="scientific">Kalanchoe fedtschenkoi</name>
    <name type="common">Lavender scallops</name>
    <name type="synonym">South American air plant</name>
    <dbReference type="NCBI Taxonomy" id="63787"/>
    <lineage>
        <taxon>Eukaryota</taxon>
        <taxon>Viridiplantae</taxon>
        <taxon>Streptophyta</taxon>
        <taxon>Embryophyta</taxon>
        <taxon>Tracheophyta</taxon>
        <taxon>Spermatophyta</taxon>
        <taxon>Magnoliopsida</taxon>
        <taxon>eudicotyledons</taxon>
        <taxon>Gunneridae</taxon>
        <taxon>Pentapetalae</taxon>
        <taxon>Saxifragales</taxon>
        <taxon>Crassulaceae</taxon>
        <taxon>Kalanchoe</taxon>
    </lineage>
</organism>
<dbReference type="InterPro" id="IPR022251">
    <property type="entry name" value="DUF3774_wound-induced"/>
</dbReference>
<sequence>MSYKAWVVATSIGAVEALKDQLGVCRWNYAIRSLQQHARNNIRSLRQGRRMETESGAWYVEKRAGRHEESFQKVMELSCWGPTTARF</sequence>
<name>A0A7N0V2D6_KALFE</name>
<dbReference type="Gramene" id="Kaladp0098s0129.1.v1.1">
    <property type="protein sequence ID" value="Kaladp0098s0129.1.v1.1.CDS.1"/>
    <property type="gene ID" value="Kaladp0098s0129.v1.1"/>
</dbReference>
<proteinExistence type="predicted"/>